<comment type="caution">
    <text evidence="6">The sequence shown here is derived from an EMBL/GenBank/DDBJ whole genome shotgun (WGS) entry which is preliminary data.</text>
</comment>
<reference evidence="6 7" key="1">
    <citation type="submission" date="2024-09" db="EMBL/GenBank/DDBJ databases">
        <title>Elucidation of the Bokeelamides from Bacteria Associated with Moon Snail Egg Collars.</title>
        <authorList>
            <person name="Campbell R."/>
            <person name="Piedl K."/>
            <person name="Mevers E."/>
        </authorList>
    </citation>
    <scope>NUCLEOTIDE SEQUENCE [LARGE SCALE GENOMIC DNA]</scope>
    <source>
        <strain evidence="6 7">EM133</strain>
    </source>
</reference>
<keyword evidence="5 6" id="KW-0560">Oxidoreductase</keyword>
<dbReference type="InterPro" id="IPR000960">
    <property type="entry name" value="Flavin_mOase"/>
</dbReference>
<evidence type="ECO:0000256" key="4">
    <source>
        <dbReference type="ARBA" id="ARBA00022857"/>
    </source>
</evidence>
<evidence type="ECO:0000313" key="6">
    <source>
        <dbReference type="EMBL" id="MFH6597407.1"/>
    </source>
</evidence>
<dbReference type="GO" id="GO:0004497">
    <property type="term" value="F:monooxygenase activity"/>
    <property type="evidence" value="ECO:0007669"/>
    <property type="project" value="UniProtKB-KW"/>
</dbReference>
<dbReference type="InterPro" id="IPR036188">
    <property type="entry name" value="FAD/NAD-bd_sf"/>
</dbReference>
<dbReference type="PIRSF" id="PIRSF000332">
    <property type="entry name" value="FMO"/>
    <property type="match status" value="1"/>
</dbReference>
<evidence type="ECO:0000256" key="5">
    <source>
        <dbReference type="ARBA" id="ARBA00023002"/>
    </source>
</evidence>
<evidence type="ECO:0000256" key="2">
    <source>
        <dbReference type="ARBA" id="ARBA00022630"/>
    </source>
</evidence>
<evidence type="ECO:0000313" key="7">
    <source>
        <dbReference type="Proteomes" id="UP001609932"/>
    </source>
</evidence>
<dbReference type="RefSeq" id="WP_395272013.1">
    <property type="nucleotide sequence ID" value="NZ_JBHEGD010000001.1"/>
</dbReference>
<dbReference type="EMBL" id="JBHEGD010000001">
    <property type="protein sequence ID" value="MFH6597407.1"/>
    <property type="molecule type" value="Genomic_DNA"/>
</dbReference>
<keyword evidence="2" id="KW-0285">Flavoprotein</keyword>
<keyword evidence="6" id="KW-0503">Monooxygenase</keyword>
<dbReference type="PRINTS" id="PR00370">
    <property type="entry name" value="FMOXYGENASE"/>
</dbReference>
<name>A0ABW7M756_9GAMM</name>
<proteinExistence type="inferred from homology"/>
<dbReference type="SUPFAM" id="SSF51735">
    <property type="entry name" value="NAD(P)-binding Rossmann-fold domains"/>
    <property type="match status" value="1"/>
</dbReference>
<comment type="similarity">
    <text evidence="1">Belongs to the FMO family.</text>
</comment>
<evidence type="ECO:0000256" key="3">
    <source>
        <dbReference type="ARBA" id="ARBA00022827"/>
    </source>
</evidence>
<dbReference type="Proteomes" id="UP001609932">
    <property type="component" value="Unassembled WGS sequence"/>
</dbReference>
<sequence>MYAIIGAGPMGLCTARHLKKQGIDFVGFELHSDVGGLWDIDNPHSTMYHSAHLISSKGTTEFSEFPMRANVAPYPHHSEMRRYFRDYAGHFRLYEHYQFDTRVVKLERLAQGWRLISERGGEQREWHFEGVLIANGTLHTPNLAQLPGDFQGELLHSSAYKRADIFADKRVLVLGCGNSACDIAVDAVHRAASVDLSVRRGYYFLPKFILGKPTDTFGGAIRLPRRLKQTIDGLLVRALVGKPSQYGLPDPDYRLYESHPVMNSLVLHHIGHGDIRPRGDIHAVSGHCVTFANGEQAEYDLILMATGYRLDYPFIARSELNWPEDAGAPQLYLNVFHPEHDDLFMLGMVEASGLGWQGRDEQAELVALYIRQLQAGSRAAQALRQTIRAQACQRLDGGYQYLQLERMAYYVHKDSYRRRIAEHSAALRRELAGDVTPATQGA</sequence>
<dbReference type="EC" id="1.14.13.-" evidence="6"/>
<evidence type="ECO:0000256" key="1">
    <source>
        <dbReference type="ARBA" id="ARBA00009183"/>
    </source>
</evidence>
<dbReference type="SUPFAM" id="SSF51905">
    <property type="entry name" value="FAD/NAD(P)-binding domain"/>
    <property type="match status" value="1"/>
</dbReference>
<keyword evidence="3" id="KW-0274">FAD</keyword>
<gene>
    <name evidence="6" type="ORF">ACEVAQ_01520</name>
</gene>
<organism evidence="6 7">
    <name type="scientific">Ectopseudomonas khazarica</name>
    <dbReference type="NCBI Taxonomy" id="2502979"/>
    <lineage>
        <taxon>Bacteria</taxon>
        <taxon>Pseudomonadati</taxon>
        <taxon>Pseudomonadota</taxon>
        <taxon>Gammaproteobacteria</taxon>
        <taxon>Pseudomonadales</taxon>
        <taxon>Pseudomonadaceae</taxon>
        <taxon>Ectopseudomonas</taxon>
    </lineage>
</organism>
<keyword evidence="4" id="KW-0521">NADP</keyword>
<dbReference type="PANTHER" id="PTHR23023">
    <property type="entry name" value="DIMETHYLANILINE MONOOXYGENASE"/>
    <property type="match status" value="1"/>
</dbReference>
<accession>A0ABW7M756</accession>
<dbReference type="InterPro" id="IPR050346">
    <property type="entry name" value="FMO-like"/>
</dbReference>
<dbReference type="Pfam" id="PF00743">
    <property type="entry name" value="FMO-like"/>
    <property type="match status" value="1"/>
</dbReference>
<protein>
    <submittedName>
        <fullName evidence="6">Flavin-containing monooxygenase</fullName>
        <ecNumber evidence="6">1.14.13.-</ecNumber>
    </submittedName>
</protein>
<dbReference type="InterPro" id="IPR020946">
    <property type="entry name" value="Flavin_mOase-like"/>
</dbReference>
<dbReference type="InterPro" id="IPR036291">
    <property type="entry name" value="NAD(P)-bd_dom_sf"/>
</dbReference>
<dbReference type="Gene3D" id="3.50.50.60">
    <property type="entry name" value="FAD/NAD(P)-binding domain"/>
    <property type="match status" value="1"/>
</dbReference>
<keyword evidence="7" id="KW-1185">Reference proteome</keyword>